<organism evidence="3 4">
    <name type="scientific">Sarcophilus harrisii</name>
    <name type="common">Tasmanian devil</name>
    <name type="synonym">Sarcophilus laniarius</name>
    <dbReference type="NCBI Taxonomy" id="9305"/>
    <lineage>
        <taxon>Eukaryota</taxon>
        <taxon>Metazoa</taxon>
        <taxon>Chordata</taxon>
        <taxon>Craniata</taxon>
        <taxon>Vertebrata</taxon>
        <taxon>Euteleostomi</taxon>
        <taxon>Mammalia</taxon>
        <taxon>Metatheria</taxon>
        <taxon>Dasyuromorphia</taxon>
        <taxon>Dasyuridae</taxon>
        <taxon>Sarcophilus</taxon>
    </lineage>
</organism>
<feature type="compositionally biased region" description="Polar residues" evidence="1">
    <location>
        <begin position="173"/>
        <end position="208"/>
    </location>
</feature>
<reference evidence="3" key="3">
    <citation type="submission" date="2025-09" db="UniProtKB">
        <authorList>
            <consortium name="Ensembl"/>
        </authorList>
    </citation>
    <scope>IDENTIFICATION</scope>
</reference>
<feature type="compositionally biased region" description="Low complexity" evidence="1">
    <location>
        <begin position="668"/>
        <end position="686"/>
    </location>
</feature>
<dbReference type="CTD" id="78995"/>
<feature type="compositionally biased region" description="Polar residues" evidence="1">
    <location>
        <begin position="330"/>
        <end position="341"/>
    </location>
</feature>
<feature type="domain" description="Homologous recombination OB-fold protein OB-fold" evidence="2">
    <location>
        <begin position="576"/>
        <end position="659"/>
    </location>
</feature>
<feature type="compositionally biased region" description="Acidic residues" evidence="1">
    <location>
        <begin position="721"/>
        <end position="744"/>
    </location>
</feature>
<dbReference type="GeneTree" id="ENSGT00400000022305"/>
<dbReference type="OrthoDB" id="21443at2759"/>
<dbReference type="AlphaFoldDB" id="A0A7N4Q118"/>
<dbReference type="InParanoid" id="A0A7N4Q118"/>
<accession>A0A7N4Q118</accession>
<gene>
    <name evidence="3" type="primary">HROB</name>
</gene>
<dbReference type="RefSeq" id="XP_023358212.2">
    <property type="nucleotide sequence ID" value="XM_023502444.2"/>
</dbReference>
<dbReference type="PANTHER" id="PTHR14523">
    <property type="entry name" value="UNCHARACTERIZED PROTEIN C17ORF53 HOMOLOG"/>
    <property type="match status" value="1"/>
</dbReference>
<feature type="region of interest" description="Disordered" evidence="1">
    <location>
        <begin position="173"/>
        <end position="227"/>
    </location>
</feature>
<feature type="region of interest" description="Disordered" evidence="1">
    <location>
        <begin position="265"/>
        <end position="284"/>
    </location>
</feature>
<reference evidence="3" key="2">
    <citation type="submission" date="2025-08" db="UniProtKB">
        <authorList>
            <consortium name="Ensembl"/>
        </authorList>
    </citation>
    <scope>IDENTIFICATION</scope>
</reference>
<sequence>MVPPPHLPNHSFKTSVTQASGGRFECRPQKLPFSSWWLAADSRPGAPHSRSSARLPGPEPGPACSRPSLRRARARLLPSLPAPGPGPSTWRRMKGSPPAVSPAYSLQNLFAVEDEFEDEDFLSAVVDTENQFSSSLSVNPGCLKPMYSEPKAAKQALTLGQLTSCSTLPPGASSLSAQGLRLSSPSVSTAGGDSPSKTSTCLRYSPSPSLAGGTKDQSSVTSGGVTTEPHALFSLGKQHPGPGTTVTSKQNEFSLQSCMELRQRDASGPMKSLFPKQKEDPVQVKRPRLSELGGSCCQGSIVTRLPEPLLSDPTTCHETPKFIMRPGASSRHTFPSGSRIPTQPIPWQTGPRGRHLHVPQPLQSANCYAQNNFQNSSLTSQSFQSPTSWESRKSRILGPTVPNPNSSLVPVPNSIQRPLESRRQVSSVGSLFSTPSTPCSSLAASGILQTPIVTNHLVQLVTATNRTPGMPAHLPTRAKTRRFPGPAGLLPHQHSGKNLEEIMISTPQIPAHGALAKFRTEEVLSSQPSGEDFERGPWLTMKAELGLDDQDPACFLHTYSIVMVLRKAALKQLPRNKVPTMAVMIKSLSRNTVDASVVFRDPTGEMQGTVHRLLLEERQNELKTGSVLLLKQIGVFSPSLRNHYLNVTPNNLVQIYSPDSGDGRIPRSSQPLSKLSSPLQSDSLSQPPGPESSFHALHCDEKPREKLRTSSMEPASREELPEADDLDGLLGELPEDFFSEDSGW</sequence>
<evidence type="ECO:0000256" key="1">
    <source>
        <dbReference type="SAM" id="MobiDB-lite"/>
    </source>
</evidence>
<reference evidence="3 4" key="1">
    <citation type="journal article" date="2011" name="Proc. Natl. Acad. Sci. U.S.A.">
        <title>Genetic diversity and population structure of the endangered marsupial Sarcophilus harrisii (Tasmanian devil).</title>
        <authorList>
            <person name="Miller W."/>
            <person name="Hayes V.M."/>
            <person name="Ratan A."/>
            <person name="Petersen D.C."/>
            <person name="Wittekindt N.E."/>
            <person name="Miller J."/>
            <person name="Walenz B."/>
            <person name="Knight J."/>
            <person name="Qi J."/>
            <person name="Zhao F."/>
            <person name="Wang Q."/>
            <person name="Bedoya-Reina O.C."/>
            <person name="Katiyar N."/>
            <person name="Tomsho L.P."/>
            <person name="Kasson L.M."/>
            <person name="Hardie R.A."/>
            <person name="Woodbridge P."/>
            <person name="Tindall E.A."/>
            <person name="Bertelsen M.F."/>
            <person name="Dixon D."/>
            <person name="Pyecroft S."/>
            <person name="Helgen K.M."/>
            <person name="Lesk A.M."/>
            <person name="Pringle T.H."/>
            <person name="Patterson N."/>
            <person name="Zhang Y."/>
            <person name="Kreiss A."/>
            <person name="Woods G.M."/>
            <person name="Jones M.E."/>
            <person name="Schuster S.C."/>
        </authorList>
    </citation>
    <scope>NUCLEOTIDE SEQUENCE [LARGE SCALE GENOMIC DNA]</scope>
</reference>
<dbReference type="GO" id="GO:0000725">
    <property type="term" value="P:recombinational repair"/>
    <property type="evidence" value="ECO:0007669"/>
    <property type="project" value="InterPro"/>
</dbReference>
<name>A0A7N4Q118_SARHA</name>
<evidence type="ECO:0000313" key="4">
    <source>
        <dbReference type="Proteomes" id="UP000007648"/>
    </source>
</evidence>
<dbReference type="KEGG" id="shr:100930708"/>
<evidence type="ECO:0000313" key="3">
    <source>
        <dbReference type="Ensembl" id="ENSSHAP00000045032.1"/>
    </source>
</evidence>
<feature type="compositionally biased region" description="Basic and acidic residues" evidence="1">
    <location>
        <begin position="697"/>
        <end position="708"/>
    </location>
</feature>
<dbReference type="InterPro" id="IPR058570">
    <property type="entry name" value="HROB_OB"/>
</dbReference>
<feature type="region of interest" description="Disordered" evidence="1">
    <location>
        <begin position="44"/>
        <end position="66"/>
    </location>
</feature>
<feature type="region of interest" description="Disordered" evidence="1">
    <location>
        <begin position="77"/>
        <end position="96"/>
    </location>
</feature>
<evidence type="ECO:0000259" key="2">
    <source>
        <dbReference type="Pfam" id="PF15072"/>
    </source>
</evidence>
<dbReference type="Ensembl" id="ENSSHAT00000026970.1">
    <property type="protein sequence ID" value="ENSSHAP00000045032.1"/>
    <property type="gene ID" value="ENSSHAG00000015264.2"/>
</dbReference>
<dbReference type="Pfam" id="PF15072">
    <property type="entry name" value="HROB"/>
    <property type="match status" value="1"/>
</dbReference>
<proteinExistence type="predicted"/>
<dbReference type="FunCoup" id="A0A7N4Q118">
    <property type="interactions" value="207"/>
</dbReference>
<feature type="compositionally biased region" description="Polar residues" evidence="1">
    <location>
        <begin position="11"/>
        <end position="20"/>
    </location>
</feature>
<feature type="region of interest" description="Disordered" evidence="1">
    <location>
        <begin position="320"/>
        <end position="353"/>
    </location>
</feature>
<feature type="region of interest" description="Disordered" evidence="1">
    <location>
        <begin position="1"/>
        <end position="21"/>
    </location>
</feature>
<dbReference type="InterPro" id="IPR028045">
    <property type="entry name" value="HROB"/>
</dbReference>
<dbReference type="PANTHER" id="PTHR14523:SF1">
    <property type="entry name" value="HOMOLOGOUS RECOMBINATION OB-FOLD PROTEIN"/>
    <property type="match status" value="1"/>
</dbReference>
<protein>
    <submittedName>
        <fullName evidence="3">Homologous recombination factor with OB-fold</fullName>
    </submittedName>
</protein>
<dbReference type="Proteomes" id="UP000007648">
    <property type="component" value="Unassembled WGS sequence"/>
</dbReference>
<dbReference type="GeneID" id="100930708"/>
<keyword evidence="4" id="KW-1185">Reference proteome</keyword>
<feature type="region of interest" description="Disordered" evidence="1">
    <location>
        <begin position="658"/>
        <end position="744"/>
    </location>
</feature>
<feature type="compositionally biased region" description="Polar residues" evidence="1">
    <location>
        <begin position="215"/>
        <end position="225"/>
    </location>
</feature>